<dbReference type="SUPFAM" id="SSF47203">
    <property type="entry name" value="Acyl-CoA dehydrogenase C-terminal domain-like"/>
    <property type="match status" value="1"/>
</dbReference>
<keyword evidence="6 8" id="KW-0274">FAD</keyword>
<dbReference type="InterPro" id="IPR036250">
    <property type="entry name" value="AcylCo_DH-like_C"/>
</dbReference>
<dbReference type="GO" id="GO:0050660">
    <property type="term" value="F:flavin adenine dinucleotide binding"/>
    <property type="evidence" value="ECO:0007669"/>
    <property type="project" value="InterPro"/>
</dbReference>
<dbReference type="PIRSF" id="PIRSF016578">
    <property type="entry name" value="HsaA"/>
    <property type="match status" value="1"/>
</dbReference>
<gene>
    <name evidence="12" type="ORF">F9K24_21760</name>
</gene>
<dbReference type="GO" id="GO:0003995">
    <property type="term" value="F:acyl-CoA dehydrogenase activity"/>
    <property type="evidence" value="ECO:0007669"/>
    <property type="project" value="InterPro"/>
</dbReference>
<evidence type="ECO:0000256" key="8">
    <source>
        <dbReference type="RuleBase" id="RU362125"/>
    </source>
</evidence>
<evidence type="ECO:0000259" key="10">
    <source>
        <dbReference type="Pfam" id="PF02770"/>
    </source>
</evidence>
<keyword evidence="5 8" id="KW-0285">Flavoprotein</keyword>
<evidence type="ECO:0000256" key="7">
    <source>
        <dbReference type="ARBA" id="ARBA00023002"/>
    </source>
</evidence>
<dbReference type="InterPro" id="IPR013786">
    <property type="entry name" value="AcylCoA_DH/ox_N"/>
</dbReference>
<dbReference type="SUPFAM" id="SSF56645">
    <property type="entry name" value="Acyl-CoA dehydrogenase NM domain-like"/>
    <property type="match status" value="1"/>
</dbReference>
<comment type="caution">
    <text evidence="12">The sequence shown here is derived from an EMBL/GenBank/DDBJ whole genome shotgun (WGS) entry which is preliminary data.</text>
</comment>
<proteinExistence type="inferred from homology"/>
<dbReference type="GO" id="GO:0009083">
    <property type="term" value="P:branched-chain amino acid catabolic process"/>
    <property type="evidence" value="ECO:0007669"/>
    <property type="project" value="UniProtKB-KW"/>
</dbReference>
<keyword evidence="4" id="KW-0101">Branched-chain amino acid catabolism</keyword>
<dbReference type="InterPro" id="IPR009075">
    <property type="entry name" value="AcylCo_DH/oxidase_C"/>
</dbReference>
<evidence type="ECO:0000259" key="11">
    <source>
        <dbReference type="Pfam" id="PF02771"/>
    </source>
</evidence>
<evidence type="ECO:0000259" key="9">
    <source>
        <dbReference type="Pfam" id="PF00441"/>
    </source>
</evidence>
<reference evidence="12 13" key="1">
    <citation type="submission" date="2019-10" db="EMBL/GenBank/DDBJ databases">
        <title>Extracellular Electron Transfer in a Candidatus Methanoperedens spp. Enrichment Culture.</title>
        <authorList>
            <person name="Berger S."/>
            <person name="Rangel Shaw D."/>
            <person name="Berben T."/>
            <person name="In 'T Zandt M."/>
            <person name="Frank J."/>
            <person name="Reimann J."/>
            <person name="Jetten M.S.M."/>
            <person name="Welte C.U."/>
        </authorList>
    </citation>
    <scope>NUCLEOTIDE SEQUENCE [LARGE SCALE GENOMIC DNA]</scope>
    <source>
        <strain evidence="12">SB12</strain>
    </source>
</reference>
<dbReference type="InterPro" id="IPR046373">
    <property type="entry name" value="Acyl-CoA_Oxase/DH_mid-dom_sf"/>
</dbReference>
<evidence type="ECO:0000256" key="1">
    <source>
        <dbReference type="ARBA" id="ARBA00001974"/>
    </source>
</evidence>
<comment type="similarity">
    <text evidence="3 8">Belongs to the acyl-CoA dehydrogenase family.</text>
</comment>
<dbReference type="EMBL" id="WBUI01000047">
    <property type="protein sequence ID" value="KAB2928618.1"/>
    <property type="molecule type" value="Genomic_DNA"/>
</dbReference>
<dbReference type="Pfam" id="PF02770">
    <property type="entry name" value="Acyl-CoA_dh_M"/>
    <property type="match status" value="1"/>
</dbReference>
<evidence type="ECO:0000313" key="13">
    <source>
        <dbReference type="Proteomes" id="UP000460298"/>
    </source>
</evidence>
<dbReference type="Pfam" id="PF00441">
    <property type="entry name" value="Acyl-CoA_dh_1"/>
    <property type="match status" value="1"/>
</dbReference>
<sequence>MNFALNDDQLAFRDAVRRFAVEHVRPSVESRDAEERWDADIWSKMAAMGLLGLPFPVEYGGQGAGCLDTVLATEAFAEGSADGGLTLSWGAHSIIGSMPIVLCGTEEQKRRYLPYLASGRMIAGLALTEPGSGSDAAGSMLSRAEKKGDRYILNGSKTFITNGPIGDLFTVMAVTQKSRGPMGISVFLVQRDFPGFRVGKRLKKMGMRTSTTSELFFDDVEIPEENLLSQMNSGFLRVGRATLEWERTVLVAGALGSLQYMIDEAVRHAKQREQFGEPIIRFQAIQEKIARARIALDTARLLVYRSALLKDQGKAAPLESSVGKIYATEAVIRSAYELGQVFGGYCFLAEYPIERMYRDARLSTIGGGTSEVMRSIIAAHLTANERLSA</sequence>
<comment type="cofactor">
    <cofactor evidence="1 8">
        <name>FAD</name>
        <dbReference type="ChEBI" id="CHEBI:57692"/>
    </cofactor>
</comment>
<dbReference type="PANTHER" id="PTHR43884:SF12">
    <property type="entry name" value="ISOVALERYL-COA DEHYDROGENASE, MITOCHONDRIAL-RELATED"/>
    <property type="match status" value="1"/>
</dbReference>
<comment type="pathway">
    <text evidence="2">Amino-acid degradation; L-valine degradation.</text>
</comment>
<dbReference type="InterPro" id="IPR006091">
    <property type="entry name" value="Acyl-CoA_Oxase/DH_mid-dom"/>
</dbReference>
<evidence type="ECO:0000256" key="6">
    <source>
        <dbReference type="ARBA" id="ARBA00022827"/>
    </source>
</evidence>
<evidence type="ECO:0000256" key="4">
    <source>
        <dbReference type="ARBA" id="ARBA00022456"/>
    </source>
</evidence>
<dbReference type="PROSITE" id="PS00072">
    <property type="entry name" value="ACYL_COA_DH_1"/>
    <property type="match status" value="1"/>
</dbReference>
<dbReference type="FunFam" id="2.40.110.10:FF:000001">
    <property type="entry name" value="Acyl-CoA dehydrogenase, mitochondrial"/>
    <property type="match status" value="1"/>
</dbReference>
<evidence type="ECO:0000313" key="12">
    <source>
        <dbReference type="EMBL" id="KAB2928618.1"/>
    </source>
</evidence>
<feature type="domain" description="Acyl-CoA dehydrogenase/oxidase C-terminal" evidence="9">
    <location>
        <begin position="233"/>
        <end position="381"/>
    </location>
</feature>
<dbReference type="Gene3D" id="2.40.110.10">
    <property type="entry name" value="Butyryl-CoA Dehydrogenase, subunit A, domain 2"/>
    <property type="match status" value="1"/>
</dbReference>
<dbReference type="InterPro" id="IPR006089">
    <property type="entry name" value="Acyl-CoA_DH_CS"/>
</dbReference>
<name>A0A833GWW9_9LEPT</name>
<organism evidence="12 13">
    <name type="scientific">Leptonema illini</name>
    <dbReference type="NCBI Taxonomy" id="183"/>
    <lineage>
        <taxon>Bacteria</taxon>
        <taxon>Pseudomonadati</taxon>
        <taxon>Spirochaetota</taxon>
        <taxon>Spirochaetia</taxon>
        <taxon>Leptospirales</taxon>
        <taxon>Leptospiraceae</taxon>
        <taxon>Leptonema</taxon>
    </lineage>
</organism>
<keyword evidence="7 8" id="KW-0560">Oxidoreductase</keyword>
<accession>A0A833GWW9</accession>
<evidence type="ECO:0000256" key="3">
    <source>
        <dbReference type="ARBA" id="ARBA00009347"/>
    </source>
</evidence>
<dbReference type="AlphaFoldDB" id="A0A833GWW9"/>
<dbReference type="InterPro" id="IPR009100">
    <property type="entry name" value="AcylCoA_DH/oxidase_NM_dom_sf"/>
</dbReference>
<feature type="domain" description="Acyl-CoA oxidase/dehydrogenase middle" evidence="10">
    <location>
        <begin position="125"/>
        <end position="220"/>
    </location>
</feature>
<protein>
    <submittedName>
        <fullName evidence="12">Acyl-CoA dehydrogenase</fullName>
    </submittedName>
</protein>
<dbReference type="Gene3D" id="1.20.140.10">
    <property type="entry name" value="Butyryl-CoA Dehydrogenase, subunit A, domain 3"/>
    <property type="match status" value="1"/>
</dbReference>
<feature type="domain" description="Acyl-CoA dehydrogenase/oxidase N-terminal" evidence="11">
    <location>
        <begin position="7"/>
        <end position="119"/>
    </location>
</feature>
<evidence type="ECO:0000256" key="5">
    <source>
        <dbReference type="ARBA" id="ARBA00022630"/>
    </source>
</evidence>
<dbReference type="PANTHER" id="PTHR43884">
    <property type="entry name" value="ACYL-COA DEHYDROGENASE"/>
    <property type="match status" value="1"/>
</dbReference>
<dbReference type="Proteomes" id="UP000460298">
    <property type="component" value="Unassembled WGS sequence"/>
</dbReference>
<dbReference type="InterPro" id="IPR037069">
    <property type="entry name" value="AcylCoA_DH/ox_N_sf"/>
</dbReference>
<dbReference type="Gene3D" id="1.10.540.10">
    <property type="entry name" value="Acyl-CoA dehydrogenase/oxidase, N-terminal domain"/>
    <property type="match status" value="1"/>
</dbReference>
<dbReference type="Pfam" id="PF02771">
    <property type="entry name" value="Acyl-CoA_dh_N"/>
    <property type="match status" value="1"/>
</dbReference>
<dbReference type="FunFam" id="1.10.540.10:FF:000026">
    <property type="entry name" value="Acyl-CoA dehydrogenase medium chain"/>
    <property type="match status" value="1"/>
</dbReference>
<evidence type="ECO:0000256" key="2">
    <source>
        <dbReference type="ARBA" id="ARBA00005109"/>
    </source>
</evidence>
<dbReference type="FunFam" id="1.20.140.10:FF:000001">
    <property type="entry name" value="Acyl-CoA dehydrogenase"/>
    <property type="match status" value="1"/>
</dbReference>